<name>A0ABR9AQB2_9BACT</name>
<sequence>MKIEIWSDIMCPFCYIGKRRLEAALEEFPHKDKVQVEWKSFLLNPEMKTEPDKSIAQYLAETKGWTVDQAEEAGEQVAAMAKEEGLDYDFSKVVVANARKAHRLLQFAKINGKGDALKERLFHAYFSEGANMDDQPTLIKLAQEVGLEAEKAEAAIQSADYDAAVNHDIYESQQLGVRGVPFFVLDQKYGVSGAQPKETFSQALDTAWKAYEAERAPLKSVEGTETGSACDIEGNCD</sequence>
<dbReference type="InterPro" id="IPR036249">
    <property type="entry name" value="Thioredoxin-like_sf"/>
</dbReference>
<dbReference type="EMBL" id="JACYTQ010000009">
    <property type="protein sequence ID" value="MBD8490962.1"/>
    <property type="molecule type" value="Genomic_DNA"/>
</dbReference>
<evidence type="ECO:0000313" key="3">
    <source>
        <dbReference type="Proteomes" id="UP000647133"/>
    </source>
</evidence>
<dbReference type="RefSeq" id="WP_192011836.1">
    <property type="nucleotide sequence ID" value="NZ_JACYTQ010000009.1"/>
</dbReference>
<dbReference type="Gene3D" id="3.40.30.10">
    <property type="entry name" value="Glutaredoxin"/>
    <property type="match status" value="1"/>
</dbReference>
<dbReference type="CDD" id="cd03024">
    <property type="entry name" value="DsbA_FrnE"/>
    <property type="match status" value="1"/>
</dbReference>
<reference evidence="2 3" key="1">
    <citation type="submission" date="2020-09" db="EMBL/GenBank/DDBJ databases">
        <title>Echinicola sp. CAU 1574 isolated from sand of Sido Beach.</title>
        <authorList>
            <person name="Kim W."/>
        </authorList>
    </citation>
    <scope>NUCLEOTIDE SEQUENCE [LARGE SCALE GENOMIC DNA]</scope>
    <source>
        <strain evidence="2 3">CAU 1574</strain>
    </source>
</reference>
<protein>
    <submittedName>
        <fullName evidence="2">DsbA family oxidoreductase</fullName>
    </submittedName>
</protein>
<dbReference type="PANTHER" id="PTHR13887:SF41">
    <property type="entry name" value="THIOREDOXIN SUPERFAMILY PROTEIN"/>
    <property type="match status" value="1"/>
</dbReference>
<dbReference type="InterPro" id="IPR001853">
    <property type="entry name" value="DSBA-like_thioredoxin_dom"/>
</dbReference>
<evidence type="ECO:0000259" key="1">
    <source>
        <dbReference type="Pfam" id="PF01323"/>
    </source>
</evidence>
<keyword evidence="3" id="KW-1185">Reference proteome</keyword>
<accession>A0ABR9AQB2</accession>
<dbReference type="Pfam" id="PF01323">
    <property type="entry name" value="DSBA"/>
    <property type="match status" value="1"/>
</dbReference>
<feature type="domain" description="DSBA-like thioredoxin" evidence="1">
    <location>
        <begin position="3"/>
        <end position="204"/>
    </location>
</feature>
<comment type="caution">
    <text evidence="2">The sequence shown here is derived from an EMBL/GenBank/DDBJ whole genome shotgun (WGS) entry which is preliminary data.</text>
</comment>
<proteinExistence type="predicted"/>
<dbReference type="PANTHER" id="PTHR13887">
    <property type="entry name" value="GLUTATHIONE S-TRANSFERASE KAPPA"/>
    <property type="match status" value="1"/>
</dbReference>
<dbReference type="Proteomes" id="UP000647133">
    <property type="component" value="Unassembled WGS sequence"/>
</dbReference>
<dbReference type="SUPFAM" id="SSF52833">
    <property type="entry name" value="Thioredoxin-like"/>
    <property type="match status" value="1"/>
</dbReference>
<gene>
    <name evidence="2" type="ORF">IFO69_19575</name>
</gene>
<organism evidence="2 3">
    <name type="scientific">Echinicola arenosa</name>
    <dbReference type="NCBI Taxonomy" id="2774144"/>
    <lineage>
        <taxon>Bacteria</taxon>
        <taxon>Pseudomonadati</taxon>
        <taxon>Bacteroidota</taxon>
        <taxon>Cytophagia</taxon>
        <taxon>Cytophagales</taxon>
        <taxon>Cyclobacteriaceae</taxon>
        <taxon>Echinicola</taxon>
    </lineage>
</organism>
<evidence type="ECO:0000313" key="2">
    <source>
        <dbReference type="EMBL" id="MBD8490962.1"/>
    </source>
</evidence>